<dbReference type="EC" id="2.7.13.3" evidence="2"/>
<dbReference type="EMBL" id="JARTLD010000007">
    <property type="protein sequence ID" value="MED5016258.1"/>
    <property type="molecule type" value="Genomic_DNA"/>
</dbReference>
<comment type="catalytic activity">
    <reaction evidence="1">
        <text>ATP + protein L-histidine = ADP + protein N-phospho-L-histidine.</text>
        <dbReference type="EC" id="2.7.13.3"/>
    </reaction>
</comment>
<name>A0ABU6PN23_9BACL</name>
<dbReference type="SUPFAM" id="SSF55874">
    <property type="entry name" value="ATPase domain of HSP90 chaperone/DNA topoisomerase II/histidine kinase"/>
    <property type="match status" value="1"/>
</dbReference>
<evidence type="ECO:0000256" key="6">
    <source>
        <dbReference type="ARBA" id="ARBA00022777"/>
    </source>
</evidence>
<evidence type="ECO:0000256" key="7">
    <source>
        <dbReference type="ARBA" id="ARBA00022840"/>
    </source>
</evidence>
<feature type="transmembrane region" description="Helical" evidence="9">
    <location>
        <begin position="30"/>
        <end position="47"/>
    </location>
</feature>
<dbReference type="Proteomes" id="UP001343257">
    <property type="component" value="Unassembled WGS sequence"/>
</dbReference>
<dbReference type="InterPro" id="IPR050482">
    <property type="entry name" value="Sensor_HK_TwoCompSys"/>
</dbReference>
<evidence type="ECO:0000256" key="5">
    <source>
        <dbReference type="ARBA" id="ARBA00022741"/>
    </source>
</evidence>
<dbReference type="GO" id="GO:0016301">
    <property type="term" value="F:kinase activity"/>
    <property type="evidence" value="ECO:0007669"/>
    <property type="project" value="UniProtKB-KW"/>
</dbReference>
<dbReference type="Gene3D" id="1.20.5.1930">
    <property type="match status" value="1"/>
</dbReference>
<dbReference type="RefSeq" id="WP_328275239.1">
    <property type="nucleotide sequence ID" value="NZ_JARTLD010000007.1"/>
</dbReference>
<keyword evidence="9" id="KW-0812">Transmembrane</keyword>
<dbReference type="Pfam" id="PF07730">
    <property type="entry name" value="HisKA_3"/>
    <property type="match status" value="1"/>
</dbReference>
<keyword evidence="9" id="KW-0472">Membrane</keyword>
<evidence type="ECO:0000259" key="10">
    <source>
        <dbReference type="Pfam" id="PF07730"/>
    </source>
</evidence>
<protein>
    <recommendedName>
        <fullName evidence="2">histidine kinase</fullName>
        <ecNumber evidence="2">2.7.13.3</ecNumber>
    </recommendedName>
</protein>
<dbReference type="PANTHER" id="PTHR24421:SF10">
    <property type="entry name" value="NITRATE_NITRITE SENSOR PROTEIN NARQ"/>
    <property type="match status" value="1"/>
</dbReference>
<feature type="domain" description="Signal transduction histidine kinase subgroup 3 dimerisation and phosphoacceptor" evidence="10">
    <location>
        <begin position="179"/>
        <end position="243"/>
    </location>
</feature>
<evidence type="ECO:0000256" key="4">
    <source>
        <dbReference type="ARBA" id="ARBA00022679"/>
    </source>
</evidence>
<reference evidence="11 12" key="1">
    <citation type="submission" date="2023-03" db="EMBL/GenBank/DDBJ databases">
        <title>Bacillus Genome Sequencing.</title>
        <authorList>
            <person name="Dunlap C."/>
        </authorList>
    </citation>
    <scope>NUCLEOTIDE SEQUENCE [LARGE SCALE GENOMIC DNA]</scope>
    <source>
        <strain evidence="11 12">NRS-52</strain>
    </source>
</reference>
<accession>A0ABU6PN23</accession>
<feature type="transmembrane region" description="Helical" evidence="9">
    <location>
        <begin position="6"/>
        <end position="23"/>
    </location>
</feature>
<keyword evidence="4" id="KW-0808">Transferase</keyword>
<feature type="transmembrane region" description="Helical" evidence="9">
    <location>
        <begin position="116"/>
        <end position="133"/>
    </location>
</feature>
<dbReference type="CDD" id="cd16917">
    <property type="entry name" value="HATPase_UhpB-NarQ-NarX-like"/>
    <property type="match status" value="1"/>
</dbReference>
<comment type="caution">
    <text evidence="11">The sequence shown here is derived from an EMBL/GenBank/DDBJ whole genome shotgun (WGS) entry which is preliminary data.</text>
</comment>
<evidence type="ECO:0000256" key="8">
    <source>
        <dbReference type="ARBA" id="ARBA00023012"/>
    </source>
</evidence>
<evidence type="ECO:0000256" key="9">
    <source>
        <dbReference type="SAM" id="Phobius"/>
    </source>
</evidence>
<keyword evidence="6 11" id="KW-0418">Kinase</keyword>
<evidence type="ECO:0000256" key="1">
    <source>
        <dbReference type="ARBA" id="ARBA00000085"/>
    </source>
</evidence>
<keyword evidence="3" id="KW-0597">Phosphoprotein</keyword>
<proteinExistence type="predicted"/>
<gene>
    <name evidence="11" type="ORF">P9847_02935</name>
</gene>
<dbReference type="PANTHER" id="PTHR24421">
    <property type="entry name" value="NITRATE/NITRITE SENSOR PROTEIN NARX-RELATED"/>
    <property type="match status" value="1"/>
</dbReference>
<evidence type="ECO:0000313" key="11">
    <source>
        <dbReference type="EMBL" id="MED5016258.1"/>
    </source>
</evidence>
<dbReference type="InterPro" id="IPR036890">
    <property type="entry name" value="HATPase_C_sf"/>
</dbReference>
<dbReference type="InterPro" id="IPR011712">
    <property type="entry name" value="Sig_transdc_His_kin_sub3_dim/P"/>
</dbReference>
<keyword evidence="8" id="KW-0902">Two-component regulatory system</keyword>
<keyword evidence="5" id="KW-0547">Nucleotide-binding</keyword>
<keyword evidence="12" id="KW-1185">Reference proteome</keyword>
<organism evidence="11 12">
    <name type="scientific">Paenibacillus chibensis</name>
    <dbReference type="NCBI Taxonomy" id="59846"/>
    <lineage>
        <taxon>Bacteria</taxon>
        <taxon>Bacillati</taxon>
        <taxon>Bacillota</taxon>
        <taxon>Bacilli</taxon>
        <taxon>Bacillales</taxon>
        <taxon>Paenibacillaceae</taxon>
        <taxon>Paenibacillus</taxon>
    </lineage>
</organism>
<evidence type="ECO:0000256" key="2">
    <source>
        <dbReference type="ARBA" id="ARBA00012438"/>
    </source>
</evidence>
<keyword evidence="7" id="KW-0067">ATP-binding</keyword>
<sequence length="371" mass="41175">MELWTVGNKTILLFYVVLLTYFSDREPSRWLVLLVLIYASLNLALHIVKDARMKKALLFAVLVYAIGCAWKEEPNFVLLLPLNLCELALLFAGRQRYPALLAVLALPGFALRGHELVSYAFIAMLSFVNHALIRQYMAKTIRQEDAIDRLRRDVQRLTKKQNDNDEFARTSEYMVKLEERNRLAQEIHDGLGHAMTGALIQMEAAKRLLDSDPAMAGTLLQNAIGISKEGIEEIRLTLKNHKPLVEQLGLNRLKAAVESFGMQSNLRTSVVHEGNMEVITPLQWKIIHENVLECLTNAAKYASATAVNVEVRVFNRFIQAVVSDNGKGAGQIVKGLGLLGMEERTASVNGTVIADGSSGFTVSTLIPYGGG</sequence>
<keyword evidence="9" id="KW-1133">Transmembrane helix</keyword>
<evidence type="ECO:0000256" key="3">
    <source>
        <dbReference type="ARBA" id="ARBA00022553"/>
    </source>
</evidence>
<evidence type="ECO:0000313" key="12">
    <source>
        <dbReference type="Proteomes" id="UP001343257"/>
    </source>
</evidence>
<dbReference type="Gene3D" id="3.30.565.10">
    <property type="entry name" value="Histidine kinase-like ATPase, C-terminal domain"/>
    <property type="match status" value="1"/>
</dbReference>